<dbReference type="CDD" id="cd17356">
    <property type="entry name" value="MFS_HXT"/>
    <property type="match status" value="1"/>
</dbReference>
<evidence type="ECO:0000256" key="2">
    <source>
        <dbReference type="ARBA" id="ARBA00010992"/>
    </source>
</evidence>
<evidence type="ECO:0000256" key="8">
    <source>
        <dbReference type="SAM" id="MobiDB-lite"/>
    </source>
</evidence>
<evidence type="ECO:0000256" key="5">
    <source>
        <dbReference type="ARBA" id="ARBA00022989"/>
    </source>
</evidence>
<feature type="region of interest" description="Disordered" evidence="8">
    <location>
        <begin position="1"/>
        <end position="51"/>
    </location>
</feature>
<feature type="transmembrane region" description="Helical" evidence="9">
    <location>
        <begin position="63"/>
        <end position="85"/>
    </location>
</feature>
<evidence type="ECO:0000256" key="3">
    <source>
        <dbReference type="ARBA" id="ARBA00022448"/>
    </source>
</evidence>
<feature type="transmembrane region" description="Helical" evidence="9">
    <location>
        <begin position="336"/>
        <end position="359"/>
    </location>
</feature>
<proteinExistence type="inferred from homology"/>
<feature type="transmembrane region" description="Helical" evidence="9">
    <location>
        <begin position="228"/>
        <end position="252"/>
    </location>
</feature>
<evidence type="ECO:0000256" key="4">
    <source>
        <dbReference type="ARBA" id="ARBA00022692"/>
    </source>
</evidence>
<dbReference type="OrthoDB" id="4142200at2759"/>
<dbReference type="InParanoid" id="A0A1C7NJH9"/>
<name>A0A1C7NJH9_9FUNG</name>
<dbReference type="GO" id="GO:0016020">
    <property type="term" value="C:membrane"/>
    <property type="evidence" value="ECO:0007669"/>
    <property type="project" value="UniProtKB-SubCell"/>
</dbReference>
<feature type="transmembrane region" description="Helical" evidence="9">
    <location>
        <begin position="112"/>
        <end position="132"/>
    </location>
</feature>
<protein>
    <submittedName>
        <fullName evidence="11">Hexose transporter 2</fullName>
    </submittedName>
</protein>
<dbReference type="Gene3D" id="1.20.1250.20">
    <property type="entry name" value="MFS general substrate transporter like domains"/>
    <property type="match status" value="1"/>
</dbReference>
<dbReference type="PANTHER" id="PTHR48022:SF2">
    <property type="entry name" value="PLASTIDIC GLUCOSE TRANSPORTER 4"/>
    <property type="match status" value="1"/>
</dbReference>
<dbReference type="FunCoup" id="A0A1C7NJH9">
    <property type="interactions" value="330"/>
</dbReference>
<dbReference type="InterPro" id="IPR020846">
    <property type="entry name" value="MFS_dom"/>
</dbReference>
<feature type="transmembrane region" description="Helical" evidence="9">
    <location>
        <begin position="164"/>
        <end position="185"/>
    </location>
</feature>
<feature type="domain" description="Major facilitator superfamily (MFS) profile" evidence="10">
    <location>
        <begin position="72"/>
        <end position="527"/>
    </location>
</feature>
<keyword evidence="12" id="KW-1185">Reference proteome</keyword>
<organism evidence="11 12">
    <name type="scientific">Choanephora cucurbitarum</name>
    <dbReference type="NCBI Taxonomy" id="101091"/>
    <lineage>
        <taxon>Eukaryota</taxon>
        <taxon>Fungi</taxon>
        <taxon>Fungi incertae sedis</taxon>
        <taxon>Mucoromycota</taxon>
        <taxon>Mucoromycotina</taxon>
        <taxon>Mucoromycetes</taxon>
        <taxon>Mucorales</taxon>
        <taxon>Mucorineae</taxon>
        <taxon>Choanephoraceae</taxon>
        <taxon>Choanephoroideae</taxon>
        <taxon>Choanephora</taxon>
    </lineage>
</organism>
<accession>A0A1C7NJH9</accession>
<dbReference type="SUPFAM" id="SSF103473">
    <property type="entry name" value="MFS general substrate transporter"/>
    <property type="match status" value="1"/>
</dbReference>
<dbReference type="GO" id="GO:0005351">
    <property type="term" value="F:carbohydrate:proton symporter activity"/>
    <property type="evidence" value="ECO:0007669"/>
    <property type="project" value="TreeGrafter"/>
</dbReference>
<dbReference type="InterPro" id="IPR050360">
    <property type="entry name" value="MFS_Sugar_Transporters"/>
</dbReference>
<comment type="similarity">
    <text evidence="2 7">Belongs to the major facilitator superfamily. Sugar transporter (TC 2.A.1.1) family.</text>
</comment>
<dbReference type="FunFam" id="1.20.1250.20:FF:000026">
    <property type="entry name" value="MFS quinate transporter QutD"/>
    <property type="match status" value="1"/>
</dbReference>
<gene>
    <name evidence="11" type="primary">KHT2_0</name>
    <name evidence="11" type="ORF">A0J61_02962</name>
</gene>
<keyword evidence="3 7" id="KW-0813">Transport</keyword>
<feature type="transmembrane region" description="Helical" evidence="9">
    <location>
        <begin position="437"/>
        <end position="462"/>
    </location>
</feature>
<feature type="transmembrane region" description="Helical" evidence="9">
    <location>
        <begin position="502"/>
        <end position="523"/>
    </location>
</feature>
<evidence type="ECO:0000256" key="1">
    <source>
        <dbReference type="ARBA" id="ARBA00004141"/>
    </source>
</evidence>
<feature type="compositionally biased region" description="Basic and acidic residues" evidence="8">
    <location>
        <begin position="1"/>
        <end position="15"/>
    </location>
</feature>
<evidence type="ECO:0000259" key="10">
    <source>
        <dbReference type="PROSITE" id="PS50850"/>
    </source>
</evidence>
<dbReference type="Pfam" id="PF00083">
    <property type="entry name" value="Sugar_tr"/>
    <property type="match status" value="1"/>
</dbReference>
<feature type="compositionally biased region" description="Polar residues" evidence="8">
    <location>
        <begin position="39"/>
        <end position="50"/>
    </location>
</feature>
<keyword evidence="5 9" id="KW-1133">Transmembrane helix</keyword>
<dbReference type="PROSITE" id="PS00217">
    <property type="entry name" value="SUGAR_TRANSPORT_2"/>
    <property type="match status" value="1"/>
</dbReference>
<reference evidence="11 12" key="1">
    <citation type="submission" date="2016-03" db="EMBL/GenBank/DDBJ databases">
        <title>Choanephora cucurbitarum.</title>
        <authorList>
            <person name="Min B."/>
            <person name="Park H."/>
            <person name="Park J.-H."/>
            <person name="Shin H.-D."/>
            <person name="Choi I.-G."/>
        </authorList>
    </citation>
    <scope>NUCLEOTIDE SEQUENCE [LARGE SCALE GENOMIC DNA]</scope>
    <source>
        <strain evidence="11 12">KUS-F28377</strain>
    </source>
</reference>
<dbReference type="InterPro" id="IPR005828">
    <property type="entry name" value="MFS_sugar_transport-like"/>
</dbReference>
<dbReference type="InterPro" id="IPR003663">
    <property type="entry name" value="Sugar/inositol_transpt"/>
</dbReference>
<dbReference type="PROSITE" id="PS00216">
    <property type="entry name" value="SUGAR_TRANSPORT_1"/>
    <property type="match status" value="1"/>
</dbReference>
<evidence type="ECO:0000256" key="6">
    <source>
        <dbReference type="ARBA" id="ARBA00023136"/>
    </source>
</evidence>
<evidence type="ECO:0000256" key="9">
    <source>
        <dbReference type="SAM" id="Phobius"/>
    </source>
</evidence>
<comment type="subcellular location">
    <subcellularLocation>
        <location evidence="1">Membrane</location>
        <topology evidence="1">Multi-pass membrane protein</topology>
    </subcellularLocation>
</comment>
<sequence length="568" mass="63611">MSYQHPVRESNHHTQDPPYIDSTQFDDNVPDNQEKQVKTYPSTSSGSDVYTTRRKTSNGFTGFVKNPYVCFTAVFASIGGVLFGYDQGVISGVQEMDDFVNRFPMNSTQTGFMVSILELGAWVGAWIIGYFADRISRKYSIILATIIFLLGSSIQGGAQNIGYLLGGRFVTGMGVGSLSLLVPLYQSEISPPEIRGSLVSLQQLAVTFGILISFWIDYGLTRVQGQASWRVPLCIQIAFALVLGVGILFFPFSPRWLMSKGREEEALQVISKLRRLPQDHPDVLEEWKEIKATVEFDRIVERQQYPQYVDQGSKGRLMIELAGYRELFRKGIFNRVAIGSMIMFFQQFSGMNALIYYAPKIFQSVGLTGNSVSLLATGVVGIINFVMTFPTVFFLDVVGRKIALMVASVLMAICMIVVAIITALFQHDWPNHTAEGWVSVAFIYIFIACFACTWGPIGWVIPAEIFPLRARAKAMSVTTSSNWMNNFIIGLIVPVMLENITYGTYIFFACFLILSFFFVWFFVPETKGRTLEEMDEIFGGQSAVHDADIMNQVQNNINQQPINKHTSA</sequence>
<evidence type="ECO:0000313" key="12">
    <source>
        <dbReference type="Proteomes" id="UP000093000"/>
    </source>
</evidence>
<feature type="transmembrane region" description="Helical" evidence="9">
    <location>
        <begin position="139"/>
        <end position="158"/>
    </location>
</feature>
<dbReference type="PROSITE" id="PS50850">
    <property type="entry name" value="MFS"/>
    <property type="match status" value="1"/>
</dbReference>
<feature type="transmembrane region" description="Helical" evidence="9">
    <location>
        <begin position="371"/>
        <end position="395"/>
    </location>
</feature>
<dbReference type="PANTHER" id="PTHR48022">
    <property type="entry name" value="PLASTIDIC GLUCOSE TRANSPORTER 4"/>
    <property type="match status" value="1"/>
</dbReference>
<evidence type="ECO:0000313" key="11">
    <source>
        <dbReference type="EMBL" id="OBZ88979.1"/>
    </source>
</evidence>
<feature type="transmembrane region" description="Helical" evidence="9">
    <location>
        <begin position="197"/>
        <end position="216"/>
    </location>
</feature>
<dbReference type="Proteomes" id="UP000093000">
    <property type="component" value="Unassembled WGS sequence"/>
</dbReference>
<comment type="caution">
    <text evidence="11">The sequence shown here is derived from an EMBL/GenBank/DDBJ whole genome shotgun (WGS) entry which is preliminary data.</text>
</comment>
<dbReference type="EMBL" id="LUGH01000120">
    <property type="protein sequence ID" value="OBZ88979.1"/>
    <property type="molecule type" value="Genomic_DNA"/>
</dbReference>
<dbReference type="AlphaFoldDB" id="A0A1C7NJH9"/>
<feature type="transmembrane region" description="Helical" evidence="9">
    <location>
        <begin position="474"/>
        <end position="496"/>
    </location>
</feature>
<evidence type="ECO:0000256" key="7">
    <source>
        <dbReference type="RuleBase" id="RU003346"/>
    </source>
</evidence>
<keyword evidence="6 9" id="KW-0472">Membrane</keyword>
<dbReference type="STRING" id="101091.A0A1C7NJH9"/>
<feature type="transmembrane region" description="Helical" evidence="9">
    <location>
        <begin position="402"/>
        <end position="425"/>
    </location>
</feature>
<dbReference type="PRINTS" id="PR00171">
    <property type="entry name" value="SUGRTRNSPORT"/>
</dbReference>
<keyword evidence="4 9" id="KW-0812">Transmembrane</keyword>
<dbReference type="InterPro" id="IPR005829">
    <property type="entry name" value="Sugar_transporter_CS"/>
</dbReference>
<dbReference type="InterPro" id="IPR036259">
    <property type="entry name" value="MFS_trans_sf"/>
</dbReference>
<dbReference type="NCBIfam" id="TIGR00879">
    <property type="entry name" value="SP"/>
    <property type="match status" value="1"/>
</dbReference>